<keyword evidence="2" id="KW-1185">Reference proteome</keyword>
<dbReference type="Gramene" id="Manes.12G130200.1.v8.1">
    <property type="protein sequence ID" value="Manes.12G130200.1.v8.1.CDS"/>
    <property type="gene ID" value="Manes.12G130200.v8.1"/>
</dbReference>
<proteinExistence type="predicted"/>
<dbReference type="EMBL" id="CM004398">
    <property type="protein sequence ID" value="OAY35786.1"/>
    <property type="molecule type" value="Genomic_DNA"/>
</dbReference>
<dbReference type="AlphaFoldDB" id="A0A2C9UW24"/>
<evidence type="ECO:0000313" key="2">
    <source>
        <dbReference type="Proteomes" id="UP000091857"/>
    </source>
</evidence>
<organism evidence="1 2">
    <name type="scientific">Manihot esculenta</name>
    <name type="common">Cassava</name>
    <name type="synonym">Jatropha manihot</name>
    <dbReference type="NCBI Taxonomy" id="3983"/>
    <lineage>
        <taxon>Eukaryota</taxon>
        <taxon>Viridiplantae</taxon>
        <taxon>Streptophyta</taxon>
        <taxon>Embryophyta</taxon>
        <taxon>Tracheophyta</taxon>
        <taxon>Spermatophyta</taxon>
        <taxon>Magnoliopsida</taxon>
        <taxon>eudicotyledons</taxon>
        <taxon>Gunneridae</taxon>
        <taxon>Pentapetalae</taxon>
        <taxon>rosids</taxon>
        <taxon>fabids</taxon>
        <taxon>Malpighiales</taxon>
        <taxon>Euphorbiaceae</taxon>
        <taxon>Crotonoideae</taxon>
        <taxon>Manihoteae</taxon>
        <taxon>Manihot</taxon>
    </lineage>
</organism>
<sequence>MASGVLYFLNGHTHLAGVDQLVSVLLGMGINGCVAETGHSDTDLQVLVGRFIHQYFSCMQVSVQRQRLCYFCRLMEFYIGNFF</sequence>
<evidence type="ECO:0000313" key="1">
    <source>
        <dbReference type="EMBL" id="OAY35786.1"/>
    </source>
</evidence>
<reference evidence="2" key="1">
    <citation type="journal article" date="2016" name="Nat. Biotechnol.">
        <title>Sequencing wild and cultivated cassava and related species reveals extensive interspecific hybridization and genetic diversity.</title>
        <authorList>
            <person name="Bredeson J.V."/>
            <person name="Lyons J.B."/>
            <person name="Prochnik S.E."/>
            <person name="Wu G.A."/>
            <person name="Ha C.M."/>
            <person name="Edsinger-Gonzales E."/>
            <person name="Grimwood J."/>
            <person name="Schmutz J."/>
            <person name="Rabbi I.Y."/>
            <person name="Egesi C."/>
            <person name="Nauluvula P."/>
            <person name="Lebot V."/>
            <person name="Ndunguru J."/>
            <person name="Mkamilo G."/>
            <person name="Bart R.S."/>
            <person name="Setter T.L."/>
            <person name="Gleadow R.M."/>
            <person name="Kulakow P."/>
            <person name="Ferguson M.E."/>
            <person name="Rounsley S."/>
            <person name="Rokhsar D.S."/>
        </authorList>
    </citation>
    <scope>NUCLEOTIDE SEQUENCE [LARGE SCALE GENOMIC DNA]</scope>
    <source>
        <strain evidence="2">cv. AM560-2</strain>
    </source>
</reference>
<protein>
    <submittedName>
        <fullName evidence="1">Uncharacterized protein</fullName>
    </submittedName>
</protein>
<accession>A0A2C9UW24</accession>
<dbReference type="Proteomes" id="UP000091857">
    <property type="component" value="Chromosome 12"/>
</dbReference>
<comment type="caution">
    <text evidence="1">The sequence shown here is derived from an EMBL/GenBank/DDBJ whole genome shotgun (WGS) entry which is preliminary data.</text>
</comment>
<name>A0A2C9UW24_MANES</name>
<gene>
    <name evidence="1" type="ORF">MANES_12G130200v8</name>
</gene>